<dbReference type="Pfam" id="PF05159">
    <property type="entry name" value="Capsule_synth"/>
    <property type="match status" value="1"/>
</dbReference>
<dbReference type="SUPFAM" id="SSF53756">
    <property type="entry name" value="UDP-Glycosyltransferase/glycogen phosphorylase"/>
    <property type="match status" value="1"/>
</dbReference>
<keyword evidence="2" id="KW-0808">Transferase</keyword>
<organism evidence="2 3">
    <name type="scientific">Shinella yambaruensis</name>
    <dbReference type="NCBI Taxonomy" id="415996"/>
    <lineage>
        <taxon>Bacteria</taxon>
        <taxon>Pseudomonadati</taxon>
        <taxon>Pseudomonadota</taxon>
        <taxon>Alphaproteobacteria</taxon>
        <taxon>Hyphomicrobiales</taxon>
        <taxon>Rhizobiaceae</taxon>
        <taxon>Shinella</taxon>
    </lineage>
</organism>
<dbReference type="Proteomes" id="UP001156702">
    <property type="component" value="Unassembled WGS sequence"/>
</dbReference>
<dbReference type="GO" id="GO:0016740">
    <property type="term" value="F:transferase activity"/>
    <property type="evidence" value="ECO:0007669"/>
    <property type="project" value="UniProtKB-KW"/>
</dbReference>
<name>A0ABQ5Z7T0_9HYPH</name>
<dbReference type="CDD" id="cd00761">
    <property type="entry name" value="Glyco_tranf_GTA_type"/>
    <property type="match status" value="1"/>
</dbReference>
<gene>
    <name evidence="2" type="ORF">GCM10007923_00540</name>
</gene>
<dbReference type="InterPro" id="IPR019290">
    <property type="entry name" value="GlycosylTrfase-like_prok"/>
</dbReference>
<protein>
    <submittedName>
        <fullName evidence="2">Glycosyl transferase</fullName>
    </submittedName>
</protein>
<reference evidence="3" key="1">
    <citation type="journal article" date="2019" name="Int. J. Syst. Evol. Microbiol.">
        <title>The Global Catalogue of Microorganisms (GCM) 10K type strain sequencing project: providing services to taxonomists for standard genome sequencing and annotation.</title>
        <authorList>
            <consortium name="The Broad Institute Genomics Platform"/>
            <consortium name="The Broad Institute Genome Sequencing Center for Infectious Disease"/>
            <person name="Wu L."/>
            <person name="Ma J."/>
        </authorList>
    </citation>
    <scope>NUCLEOTIDE SEQUENCE [LARGE SCALE GENOMIC DNA]</scope>
    <source>
        <strain evidence="3">NBRC 102122</strain>
    </source>
</reference>
<dbReference type="SUPFAM" id="SSF53448">
    <property type="entry name" value="Nucleotide-diphospho-sugar transferases"/>
    <property type="match status" value="1"/>
</dbReference>
<evidence type="ECO:0000313" key="3">
    <source>
        <dbReference type="Proteomes" id="UP001156702"/>
    </source>
</evidence>
<keyword evidence="3" id="KW-1185">Reference proteome</keyword>
<evidence type="ECO:0000259" key="1">
    <source>
        <dbReference type="Pfam" id="PF10111"/>
    </source>
</evidence>
<feature type="domain" description="Glycosyltransferase 2-like prokaryotic type" evidence="1">
    <location>
        <begin position="34"/>
        <end position="317"/>
    </location>
</feature>
<evidence type="ECO:0000313" key="2">
    <source>
        <dbReference type="EMBL" id="GLR48850.1"/>
    </source>
</evidence>
<dbReference type="InterPro" id="IPR007833">
    <property type="entry name" value="Capsule_polysaccharide_synth"/>
</dbReference>
<proteinExistence type="predicted"/>
<dbReference type="EMBL" id="BSOP01000001">
    <property type="protein sequence ID" value="GLR48850.1"/>
    <property type="molecule type" value="Genomic_DNA"/>
</dbReference>
<dbReference type="Gene3D" id="3.90.550.10">
    <property type="entry name" value="Spore Coat Polysaccharide Biosynthesis Protein SpsA, Chain A"/>
    <property type="match status" value="1"/>
</dbReference>
<dbReference type="InterPro" id="IPR029044">
    <property type="entry name" value="Nucleotide-diphossugar_trans"/>
</dbReference>
<sequence>MELPVSLSAPAISDQKVQDVHLDPRGPIGASDISMVLCVRSHDANPWVIDRIALMGEYYAPAPKIIIVDFGSPAPHAARIRAVCEEKGYSYVPVDDTGVFSLSTARNAGFAAADTPFIYFADPDFFSERDHFGRLVDIINTIEATETFDLLLNIPAFHLNEEKTRDFFARTDMDERSKYLGRLSFYSYFENFDQPAGQFVAPYSNVFLIGSKLFSYIGGYDSSFRGHGSEDFEFLLRYGHYAKHLPMPDEPAEDRFGPGRAAFFQQKTYSGFRRLFEALALPAESLGLKTFHLWHPKDKASDWYRNNDWKRSRFAEATAVYVGRDERLLGVDFLPRAGKLACICKNPHHWGYFVPLRLAGFELVPVFGETDEDIAALTAGLAGGTFAGIAVFNPYMKSHSRFADAVALARKLGRDVVVIERGALPNTVYYADDVSYAAPSYSQEAFDREVFSPEELAAAQAYVARLREGSMTLEAMDPYAATAAKYAGTKQPGTPTCLIPLQLDDDMAVTRFLKGEQSYHDFAAGLGRLVEANPDMTFVIKPHPLSKLDALPRTPNVVIADRADNIHFLIDHADVVLCYNSGVGLLSLLHGKPTITLGNAFYSLSQAGFHAASAEEGIASFRSGAVQAPEAGLVRRIAAWFVLRKYSEFIATDHIVEFESRKSHGYKDIMITVLRWKDHRIALGRLRQRAPFGRKSYLAARAGVIREVPARKTKAIGPLRRPLVPIVRFFIGRFGSRSAQRKFEAGPVEFFQSLRKPAYRLVGRILFPG</sequence>
<dbReference type="Pfam" id="PF10111">
    <property type="entry name" value="Glyco_tranf_2_2"/>
    <property type="match status" value="1"/>
</dbReference>
<accession>A0ABQ5Z7T0</accession>
<comment type="caution">
    <text evidence="2">The sequence shown here is derived from an EMBL/GenBank/DDBJ whole genome shotgun (WGS) entry which is preliminary data.</text>
</comment>